<dbReference type="Pfam" id="PF00067">
    <property type="entry name" value="p450"/>
    <property type="match status" value="1"/>
</dbReference>
<dbReference type="Proteomes" id="UP000027586">
    <property type="component" value="Unassembled WGS sequence"/>
</dbReference>
<dbReference type="InterPro" id="IPR036396">
    <property type="entry name" value="Cyt_P450_sf"/>
</dbReference>
<dbReference type="PROSITE" id="PS00086">
    <property type="entry name" value="CYTOCHROME_P450"/>
    <property type="match status" value="1"/>
</dbReference>
<keyword evidence="1 4" id="KW-0479">Metal-binding</keyword>
<dbReference type="InterPro" id="IPR002401">
    <property type="entry name" value="Cyt_P450_E_grp-I"/>
</dbReference>
<dbReference type="GO" id="GO:0004497">
    <property type="term" value="F:monooxygenase activity"/>
    <property type="evidence" value="ECO:0007669"/>
    <property type="project" value="UniProtKB-KW"/>
</dbReference>
<protein>
    <submittedName>
        <fullName evidence="6">Cytochrome p450</fullName>
    </submittedName>
</protein>
<dbReference type="GO" id="GO:0020037">
    <property type="term" value="F:heme binding"/>
    <property type="evidence" value="ECO:0007669"/>
    <property type="project" value="InterPro"/>
</dbReference>
<evidence type="ECO:0000256" key="3">
    <source>
        <dbReference type="ARBA" id="ARBA00023004"/>
    </source>
</evidence>
<dbReference type="PANTHER" id="PTHR46300">
    <property type="entry name" value="P450, PUTATIVE (EUROFUNG)-RELATED-RELATED"/>
    <property type="match status" value="1"/>
</dbReference>
<keyword evidence="4 5" id="KW-0349">Heme</keyword>
<keyword evidence="7" id="KW-1185">Reference proteome</keyword>
<dbReference type="EMBL" id="CBTN010000017">
    <property type="protein sequence ID" value="CDH53498.1"/>
    <property type="molecule type" value="Genomic_DNA"/>
</dbReference>
<gene>
    <name evidence="6" type="ORF">LCOR_04842.1</name>
</gene>
<dbReference type="VEuPathDB" id="FungiDB:LCOR_04842.1"/>
<evidence type="ECO:0000256" key="5">
    <source>
        <dbReference type="RuleBase" id="RU000461"/>
    </source>
</evidence>
<dbReference type="PRINTS" id="PR00463">
    <property type="entry name" value="EP450I"/>
</dbReference>
<dbReference type="InterPro" id="IPR001128">
    <property type="entry name" value="Cyt_P450"/>
</dbReference>
<dbReference type="OrthoDB" id="1470350at2759"/>
<comment type="caution">
    <text evidence="6">The sequence shown here is derived from an EMBL/GenBank/DDBJ whole genome shotgun (WGS) entry which is preliminary data.</text>
</comment>
<dbReference type="GO" id="GO:0016705">
    <property type="term" value="F:oxidoreductase activity, acting on paired donors, with incorporation or reduction of molecular oxygen"/>
    <property type="evidence" value="ECO:0007669"/>
    <property type="project" value="InterPro"/>
</dbReference>
<dbReference type="GO" id="GO:0005506">
    <property type="term" value="F:iron ion binding"/>
    <property type="evidence" value="ECO:0007669"/>
    <property type="project" value="InterPro"/>
</dbReference>
<evidence type="ECO:0000256" key="2">
    <source>
        <dbReference type="ARBA" id="ARBA00023002"/>
    </source>
</evidence>
<comment type="cofactor">
    <cofactor evidence="4">
        <name>heme</name>
        <dbReference type="ChEBI" id="CHEBI:30413"/>
    </cofactor>
</comment>
<accession>A0A068RTK5</accession>
<evidence type="ECO:0000313" key="6">
    <source>
        <dbReference type="EMBL" id="CDH53498.1"/>
    </source>
</evidence>
<dbReference type="PRINTS" id="PR00385">
    <property type="entry name" value="P450"/>
</dbReference>
<reference evidence="6" key="1">
    <citation type="submission" date="2013-08" db="EMBL/GenBank/DDBJ databases">
        <title>Gene expansion shapes genome architecture in the human pathogen Lichtheimia corymbifera: an evolutionary genomics analysis in the ancient terrestrial Mucorales (Mucoromycotina).</title>
        <authorList>
            <person name="Schwartze V.U."/>
            <person name="Winter S."/>
            <person name="Shelest E."/>
            <person name="Marcet-Houben M."/>
            <person name="Horn F."/>
            <person name="Wehner S."/>
            <person name="Hoffmann K."/>
            <person name="Riege K."/>
            <person name="Sammeth M."/>
            <person name="Nowrousian M."/>
            <person name="Valiante V."/>
            <person name="Linde J."/>
            <person name="Jacobsen I.D."/>
            <person name="Marz M."/>
            <person name="Brakhage A.A."/>
            <person name="Gabaldon T."/>
            <person name="Bocker S."/>
            <person name="Voigt K."/>
        </authorList>
    </citation>
    <scope>NUCLEOTIDE SEQUENCE [LARGE SCALE GENOMIC DNA]</scope>
    <source>
        <strain evidence="6">FSU 9682</strain>
    </source>
</reference>
<keyword evidence="5" id="KW-0503">Monooxygenase</keyword>
<dbReference type="AlphaFoldDB" id="A0A068RTK5"/>
<keyword evidence="3 4" id="KW-0408">Iron</keyword>
<evidence type="ECO:0000313" key="7">
    <source>
        <dbReference type="Proteomes" id="UP000027586"/>
    </source>
</evidence>
<evidence type="ECO:0000256" key="4">
    <source>
        <dbReference type="PIRSR" id="PIRSR602401-1"/>
    </source>
</evidence>
<dbReference type="InterPro" id="IPR017972">
    <property type="entry name" value="Cyt_P450_CS"/>
</dbReference>
<dbReference type="InterPro" id="IPR050364">
    <property type="entry name" value="Cytochrome_P450_fung"/>
</dbReference>
<proteinExistence type="inferred from homology"/>
<evidence type="ECO:0000256" key="1">
    <source>
        <dbReference type="ARBA" id="ARBA00022723"/>
    </source>
</evidence>
<dbReference type="Gene3D" id="1.10.630.10">
    <property type="entry name" value="Cytochrome P450"/>
    <property type="match status" value="1"/>
</dbReference>
<feature type="binding site" description="axial binding residue" evidence="4">
    <location>
        <position position="458"/>
    </location>
    <ligand>
        <name>heme</name>
        <dbReference type="ChEBI" id="CHEBI:30413"/>
    </ligand>
    <ligandPart>
        <name>Fe</name>
        <dbReference type="ChEBI" id="CHEBI:18248"/>
    </ligandPart>
</feature>
<organism evidence="6 7">
    <name type="scientific">Lichtheimia corymbifera JMRC:FSU:9682</name>
    <dbReference type="NCBI Taxonomy" id="1263082"/>
    <lineage>
        <taxon>Eukaryota</taxon>
        <taxon>Fungi</taxon>
        <taxon>Fungi incertae sedis</taxon>
        <taxon>Mucoromycota</taxon>
        <taxon>Mucoromycotina</taxon>
        <taxon>Mucoromycetes</taxon>
        <taxon>Mucorales</taxon>
        <taxon>Lichtheimiaceae</taxon>
        <taxon>Lichtheimia</taxon>
    </lineage>
</organism>
<comment type="similarity">
    <text evidence="5">Belongs to the cytochrome P450 family.</text>
</comment>
<dbReference type="STRING" id="1263082.A0A068RTK5"/>
<sequence length="524" mass="59228">MDLSITTVIDPFRDWVIKKKSTLGPIAGAVAVLWIVSRLRAHAKAGTNNSKLPSPRFALPYFGHLFSLGTNLPKTFAQWHKQYGPIILIQTGVKQMVSIADPFIAHEILGTKGSLASNRPYDKFMTKIYSKNGRGVIFANTNTKTWRRARAIATTVLGPNNVNKRLPEMCSDADELVDRLATGNNIDPSQDLLLLSLNYMTLSCFGKRTTSTEDPLYKKSVHIVKTGVHFTNIKYTISGYLPVLSFIDGLIGGEKQYAKHIETENNAWYREWIKEAYEERRECIATALMDSVDSGDIDEITAVVTISDLVGAGMDTTAVTLAWAFGILSVKPEVQRKIQQELDHFIETHKRMPMFTDRDQFPYMIAVQKECMRFRPTTPLGLPHEASEDIVWKDKIIPKGASIVTNMVAMHMNPDVYPEPHVFRPERFLDKTETFTASAKSRIEDRDQYNFGWGRRLCPGSYLAEVHLFNVFSRVFAKCNIEPRLDDEGNPAPLDLVSFLPLPEVVVITAPPPYQVRFVRRKEE</sequence>
<dbReference type="SUPFAM" id="SSF48264">
    <property type="entry name" value="Cytochrome P450"/>
    <property type="match status" value="1"/>
</dbReference>
<dbReference type="PANTHER" id="PTHR46300:SF11">
    <property type="entry name" value="OXIDOREDUCTASE, PUTATIVE-RELATED"/>
    <property type="match status" value="1"/>
</dbReference>
<keyword evidence="2 5" id="KW-0560">Oxidoreductase</keyword>
<name>A0A068RTK5_9FUNG</name>